<evidence type="ECO:0000259" key="1">
    <source>
        <dbReference type="Pfam" id="PF26551"/>
    </source>
</evidence>
<dbReference type="InterPro" id="IPR058493">
    <property type="entry name" value="DUF8180"/>
</dbReference>
<feature type="domain" description="DUF8180" evidence="1">
    <location>
        <begin position="13"/>
        <end position="70"/>
    </location>
</feature>
<gene>
    <name evidence="2" type="ORF">SAMN04488540_105123</name>
</gene>
<dbReference type="Proteomes" id="UP000199527">
    <property type="component" value="Unassembled WGS sequence"/>
</dbReference>
<dbReference type="RefSeq" id="WP_090364665.1">
    <property type="nucleotide sequence ID" value="NZ_FNEM01000005.1"/>
</dbReference>
<dbReference type="OrthoDB" id="1779770at2"/>
<organism evidence="2 3">
    <name type="scientific">Ferrimonas sediminum</name>
    <dbReference type="NCBI Taxonomy" id="718193"/>
    <lineage>
        <taxon>Bacteria</taxon>
        <taxon>Pseudomonadati</taxon>
        <taxon>Pseudomonadota</taxon>
        <taxon>Gammaproteobacteria</taxon>
        <taxon>Alteromonadales</taxon>
        <taxon>Ferrimonadaceae</taxon>
        <taxon>Ferrimonas</taxon>
    </lineage>
</organism>
<proteinExistence type="predicted"/>
<dbReference type="AlphaFoldDB" id="A0A1G8RBL0"/>
<evidence type="ECO:0000313" key="2">
    <source>
        <dbReference type="EMBL" id="SDJ14348.1"/>
    </source>
</evidence>
<sequence length="78" mass="9258">MSNERQILLQKMQRLLPHWQQHNDDHIGEMERWREQLLAQELTELAQSIADVVIQMKTTGQRLERAQEKVTTYTGEEA</sequence>
<dbReference type="EMBL" id="FNEM01000005">
    <property type="protein sequence ID" value="SDJ14348.1"/>
    <property type="molecule type" value="Genomic_DNA"/>
</dbReference>
<accession>A0A1G8RBL0</accession>
<reference evidence="3" key="1">
    <citation type="submission" date="2016-10" db="EMBL/GenBank/DDBJ databases">
        <authorList>
            <person name="Varghese N."/>
            <person name="Submissions S."/>
        </authorList>
    </citation>
    <scope>NUCLEOTIDE SEQUENCE [LARGE SCALE GENOMIC DNA]</scope>
    <source>
        <strain evidence="3">DSM 23317</strain>
    </source>
</reference>
<evidence type="ECO:0000313" key="3">
    <source>
        <dbReference type="Proteomes" id="UP000199527"/>
    </source>
</evidence>
<name>A0A1G8RBL0_9GAMM</name>
<dbReference type="Pfam" id="PF26551">
    <property type="entry name" value="DUF8180"/>
    <property type="match status" value="1"/>
</dbReference>
<protein>
    <recommendedName>
        <fullName evidence="1">DUF8180 domain-containing protein</fullName>
    </recommendedName>
</protein>
<keyword evidence="3" id="KW-1185">Reference proteome</keyword>